<organism evidence="1 2">
    <name type="scientific">Acidithiobacillus ferrivorans</name>
    <dbReference type="NCBI Taxonomy" id="160808"/>
    <lineage>
        <taxon>Bacteria</taxon>
        <taxon>Pseudomonadati</taxon>
        <taxon>Pseudomonadota</taxon>
        <taxon>Acidithiobacillia</taxon>
        <taxon>Acidithiobacillales</taxon>
        <taxon>Acidithiobacillaceae</taxon>
        <taxon>Acidithiobacillus</taxon>
    </lineage>
</organism>
<protein>
    <submittedName>
        <fullName evidence="1">Uncharacterized protein</fullName>
    </submittedName>
</protein>
<gene>
    <name evidence="1" type="ORF">H2515_01155</name>
</gene>
<dbReference type="Proteomes" id="UP000595420">
    <property type="component" value="Chromosome"/>
</dbReference>
<accession>A0A7T5BI68</accession>
<reference evidence="1 2" key="1">
    <citation type="submission" date="2020-07" db="EMBL/GenBank/DDBJ databases">
        <title>Complete genome sequence analysis of Acidithiobacillus ferrivorans XJFY6S-08 reveals extreme environmental adaptation to alpine acid mine drainage.</title>
        <authorList>
            <person name="Yan L."/>
            <person name="Ni Y."/>
        </authorList>
    </citation>
    <scope>NUCLEOTIDE SEQUENCE [LARGE SCALE GENOMIC DNA]</scope>
    <source>
        <strain evidence="1 2">XJFY6S-08</strain>
    </source>
</reference>
<dbReference type="AlphaFoldDB" id="A0A7T5BI68"/>
<evidence type="ECO:0000313" key="1">
    <source>
        <dbReference type="EMBL" id="QQD72978.1"/>
    </source>
</evidence>
<name>A0A7T5BI68_9PROT</name>
<dbReference type="RefSeq" id="WP_198660715.1">
    <property type="nucleotide sequence ID" value="NZ_CP059488.1"/>
</dbReference>
<evidence type="ECO:0000313" key="2">
    <source>
        <dbReference type="Proteomes" id="UP000595420"/>
    </source>
</evidence>
<dbReference type="EMBL" id="CP059488">
    <property type="protein sequence ID" value="QQD72978.1"/>
    <property type="molecule type" value="Genomic_DNA"/>
</dbReference>
<sequence>MKAVVRHIAEPIGEQEYEAENIYICIHIPFVPTVGTALQCTPEGDYVYVHDVHWSVNDPDVLDIGTEEPDVLEPLERLLAEGWRVGDPVEMDWQELGPGEKV</sequence>
<proteinExistence type="predicted"/>